<keyword evidence="2" id="KW-1185">Reference proteome</keyword>
<protein>
    <submittedName>
        <fullName evidence="1">Uncharacterized protein</fullName>
    </submittedName>
</protein>
<reference evidence="1" key="1">
    <citation type="journal article" date="2020" name="Stud. Mycol.">
        <title>101 Dothideomycetes genomes: a test case for predicting lifestyles and emergence of pathogens.</title>
        <authorList>
            <person name="Haridas S."/>
            <person name="Albert R."/>
            <person name="Binder M."/>
            <person name="Bloem J."/>
            <person name="Labutti K."/>
            <person name="Salamov A."/>
            <person name="Andreopoulos B."/>
            <person name="Baker S."/>
            <person name="Barry K."/>
            <person name="Bills G."/>
            <person name="Bluhm B."/>
            <person name="Cannon C."/>
            <person name="Castanera R."/>
            <person name="Culley D."/>
            <person name="Daum C."/>
            <person name="Ezra D."/>
            <person name="Gonzalez J."/>
            <person name="Henrissat B."/>
            <person name="Kuo A."/>
            <person name="Liang C."/>
            <person name="Lipzen A."/>
            <person name="Lutzoni F."/>
            <person name="Magnuson J."/>
            <person name="Mondo S."/>
            <person name="Nolan M."/>
            <person name="Ohm R."/>
            <person name="Pangilinan J."/>
            <person name="Park H.-J."/>
            <person name="Ramirez L."/>
            <person name="Alfaro M."/>
            <person name="Sun H."/>
            <person name="Tritt A."/>
            <person name="Yoshinaga Y."/>
            <person name="Zwiers L.-H."/>
            <person name="Turgeon B."/>
            <person name="Goodwin S."/>
            <person name="Spatafora J."/>
            <person name="Crous P."/>
            <person name="Grigoriev I."/>
        </authorList>
    </citation>
    <scope>NUCLEOTIDE SEQUENCE</scope>
    <source>
        <strain evidence="1">ATCC 200398</strain>
    </source>
</reference>
<dbReference type="Proteomes" id="UP000799755">
    <property type="component" value="Unassembled WGS sequence"/>
</dbReference>
<comment type="caution">
    <text evidence="1">The sequence shown here is derived from an EMBL/GenBank/DDBJ whole genome shotgun (WGS) entry which is preliminary data.</text>
</comment>
<dbReference type="EMBL" id="MU003495">
    <property type="protein sequence ID" value="KAF2476127.1"/>
    <property type="molecule type" value="Genomic_DNA"/>
</dbReference>
<accession>A0ACB6RC76</accession>
<name>A0ACB6RC76_9PLEO</name>
<sequence length="363" mass="41657">MVDSKDASHDQGSPVRTPSESEESESRLTEPLDKKHSSPQPRPHGFLSSLQHDPEDTNDDRFKNVTYESVESYPLGYPSWAAVQNSDPTFRVYKRFGTLRNRVILYRQLELARLEEKLNELDKDDHQKHNHRIRSLRKDTEDKESKRMELIDQIDTKLKHYDDLLERELRSGLMQKPTKRNYRTLVNYLWNYAPIVRSEMNFLRHRDDFVLLTGQSESPLERTLDKLVCKVPIAWFRRLFSSEAQRDKIDKTTGEYIVLTSTEKVERLARVIASLLAVLLIGVPLFVLASTAFCDKVKVAVLLVALVLFPAAIQVAARPKNHDLFTSTAAYCAVLSTFLATSANLNNLGQSQMQIPGNTTIYH</sequence>
<gene>
    <name evidence="1" type="ORF">BDR25DRAFT_300915</name>
</gene>
<proteinExistence type="predicted"/>
<evidence type="ECO:0000313" key="2">
    <source>
        <dbReference type="Proteomes" id="UP000799755"/>
    </source>
</evidence>
<evidence type="ECO:0000313" key="1">
    <source>
        <dbReference type="EMBL" id="KAF2476127.1"/>
    </source>
</evidence>
<organism evidence="1 2">
    <name type="scientific">Lindgomyces ingoldianus</name>
    <dbReference type="NCBI Taxonomy" id="673940"/>
    <lineage>
        <taxon>Eukaryota</taxon>
        <taxon>Fungi</taxon>
        <taxon>Dikarya</taxon>
        <taxon>Ascomycota</taxon>
        <taxon>Pezizomycotina</taxon>
        <taxon>Dothideomycetes</taxon>
        <taxon>Pleosporomycetidae</taxon>
        <taxon>Pleosporales</taxon>
        <taxon>Lindgomycetaceae</taxon>
        <taxon>Lindgomyces</taxon>
    </lineage>
</organism>